<sequence>MSKHTASSGDWERWKNAIHALYVLENLPLRGPSGVIETMKSRYGFSATKRQYEHRFQQWGFEKNIVGENYPVIASKLGKRKAAGKESNVFWKGELVPPAKIRKESARHGYMTTLEKMYQAQASAVAISPKTPPGVEITTPPTYPVVRRVFQELPVLNILRSVNIGSACTQLPFDSGSSTLSSVLGTDFEVSKPHDTVAAIRSLIPISAFEHELSGPSNALGHARDGKPTQILKVAAYLISNNFPGDCNRAKMYEWLRDAGVFVSGTPRFLREPSSRSLRQGLLRLAVEGHDTITAGAILDAGADPNESICMAVTDHIPLTPLQYSYLHGDVDLVKRLLQAHAKIDHSESGWPCSPLLVVINAYRHHFEHRFGVRKLEILMRLVHQLLKAGANVNAIAPDFKNTRYYECSTSWLAEMEPWGSMFCLVRQQHSALTLAAAAGCPQLVEFLIAHGADVSYHVVGYDVCGARSALRECLLNSSERRKWLGVDRIIRLGLPALVKIAKTFIKAKVELNDHLPWLDTFSCCNIYRHQRCDCHYHCNFDCYSALDLGILTGNSSLISALWSAGAQPTLHPTVTGCDFWFAGSLVVTEQQKTRAKVLAAIELGDSANLERIAESYDCSKIFNDCHGLKEAIQECCLEGYDDTLLWLVERRILPEQPKSSVLGYLIALAIQQGHLERVDAFLKAGADVNGRLRKDRNSPLWLAIEQKNKTLVQKLLDHGAYVQDPSMGNLLVHAIEMYYPLVVAIFKRQWELVHQLVQRGALANQQCPSRFLTPLAAAVRADNITLVQWLIEMGAELGDHSALSAAAEKVDSVFLRLFLDELSDEKRSGERHALYAAVYTAIDHDRLENFGLLLKRRIVDVNTLWNCKRLLHYALHSRRIRRHCLEFVRLVLEAGACPHTVLYGSMQKPITALIAAICGQDLECVKIILEKTASKDGAWLPGTEYSPLQVATLLGSSEIIKLLLVHGHNPNIVPLPAQGKTDSRVNSQSVPNKTLWEEGYELSEVYSYLEEGINFLTEHWPKTPLQIACLSGHLEVVECLIEYGADVNAPPDEEAGATALQFAAMGGYLGIAYLLLQKGADVNAAPAQSEGRTALEGAAEHGRIDMVRLLMNAGEDISEPGGQYERALDRASVKGHWALSQCQLLINRSCRVVTSNSVRVHTV</sequence>
<dbReference type="InterPro" id="IPR002110">
    <property type="entry name" value="Ankyrin_rpt"/>
</dbReference>
<evidence type="ECO:0000256" key="2">
    <source>
        <dbReference type="ARBA" id="ARBA00023043"/>
    </source>
</evidence>
<dbReference type="SUPFAM" id="SSF48403">
    <property type="entry name" value="Ankyrin repeat"/>
    <property type="match status" value="2"/>
</dbReference>
<feature type="domain" description="Clr5" evidence="4">
    <location>
        <begin position="9"/>
        <end position="63"/>
    </location>
</feature>
<dbReference type="Pfam" id="PF14420">
    <property type="entry name" value="Clr5"/>
    <property type="match status" value="1"/>
</dbReference>
<feature type="repeat" description="ANK" evidence="3">
    <location>
        <begin position="1091"/>
        <end position="1123"/>
    </location>
</feature>
<dbReference type="InterPro" id="IPR025676">
    <property type="entry name" value="Clr5_dom"/>
</dbReference>
<feature type="repeat" description="ANK" evidence="3">
    <location>
        <begin position="944"/>
        <end position="976"/>
    </location>
</feature>
<keyword evidence="1" id="KW-0677">Repeat</keyword>
<proteinExistence type="predicted"/>
<dbReference type="InterPro" id="IPR036770">
    <property type="entry name" value="Ankyrin_rpt-contain_sf"/>
</dbReference>
<feature type="repeat" description="ANK" evidence="3">
    <location>
        <begin position="1056"/>
        <end position="1088"/>
    </location>
</feature>
<evidence type="ECO:0000313" key="5">
    <source>
        <dbReference type="EMBL" id="KAK4246409.1"/>
    </source>
</evidence>
<feature type="repeat" description="ANK" evidence="3">
    <location>
        <begin position="1021"/>
        <end position="1053"/>
    </location>
</feature>
<dbReference type="Pfam" id="PF00023">
    <property type="entry name" value="Ank"/>
    <property type="match status" value="1"/>
</dbReference>
<keyword evidence="6" id="KW-1185">Reference proteome</keyword>
<dbReference type="Pfam" id="PF12796">
    <property type="entry name" value="Ank_2"/>
    <property type="match status" value="2"/>
</dbReference>
<dbReference type="SMART" id="SM00248">
    <property type="entry name" value="ANK"/>
    <property type="match status" value="15"/>
</dbReference>
<reference evidence="5" key="1">
    <citation type="journal article" date="2023" name="Mol. Phylogenet. Evol.">
        <title>Genome-scale phylogeny and comparative genomics of the fungal order Sordariales.</title>
        <authorList>
            <person name="Hensen N."/>
            <person name="Bonometti L."/>
            <person name="Westerberg I."/>
            <person name="Brannstrom I.O."/>
            <person name="Guillou S."/>
            <person name="Cros-Aarteil S."/>
            <person name="Calhoun S."/>
            <person name="Haridas S."/>
            <person name="Kuo A."/>
            <person name="Mondo S."/>
            <person name="Pangilinan J."/>
            <person name="Riley R."/>
            <person name="LaButti K."/>
            <person name="Andreopoulos B."/>
            <person name="Lipzen A."/>
            <person name="Chen C."/>
            <person name="Yan M."/>
            <person name="Daum C."/>
            <person name="Ng V."/>
            <person name="Clum A."/>
            <person name="Steindorff A."/>
            <person name="Ohm R.A."/>
            <person name="Martin F."/>
            <person name="Silar P."/>
            <person name="Natvig D.O."/>
            <person name="Lalanne C."/>
            <person name="Gautier V."/>
            <person name="Ament-Velasquez S.L."/>
            <person name="Kruys A."/>
            <person name="Hutchinson M.I."/>
            <person name="Powell A.J."/>
            <person name="Barry K."/>
            <person name="Miller A.N."/>
            <person name="Grigoriev I.V."/>
            <person name="Debuchy R."/>
            <person name="Gladieux P."/>
            <person name="Hiltunen Thoren M."/>
            <person name="Johannesson H."/>
        </authorList>
    </citation>
    <scope>NUCLEOTIDE SEQUENCE</scope>
    <source>
        <strain evidence="5">CBS 359.72</strain>
    </source>
</reference>
<comment type="caution">
    <text evidence="5">The sequence shown here is derived from an EMBL/GenBank/DDBJ whole genome shotgun (WGS) entry which is preliminary data.</text>
</comment>
<dbReference type="EMBL" id="MU857675">
    <property type="protein sequence ID" value="KAK4246409.1"/>
    <property type="molecule type" value="Genomic_DNA"/>
</dbReference>
<dbReference type="PRINTS" id="PR01415">
    <property type="entry name" value="ANKYRIN"/>
</dbReference>
<keyword evidence="2 3" id="KW-0040">ANK repeat</keyword>
<evidence type="ECO:0000313" key="6">
    <source>
        <dbReference type="Proteomes" id="UP001303647"/>
    </source>
</evidence>
<dbReference type="PROSITE" id="PS50297">
    <property type="entry name" value="ANK_REP_REGION"/>
    <property type="match status" value="4"/>
</dbReference>
<dbReference type="PANTHER" id="PTHR24198">
    <property type="entry name" value="ANKYRIN REPEAT AND PROTEIN KINASE DOMAIN-CONTAINING PROTEIN"/>
    <property type="match status" value="1"/>
</dbReference>
<reference evidence="5" key="2">
    <citation type="submission" date="2023-05" db="EMBL/GenBank/DDBJ databases">
        <authorList>
            <consortium name="Lawrence Berkeley National Laboratory"/>
            <person name="Steindorff A."/>
            <person name="Hensen N."/>
            <person name="Bonometti L."/>
            <person name="Westerberg I."/>
            <person name="Brannstrom I.O."/>
            <person name="Guillou S."/>
            <person name="Cros-Aarteil S."/>
            <person name="Calhoun S."/>
            <person name="Haridas S."/>
            <person name="Kuo A."/>
            <person name="Mondo S."/>
            <person name="Pangilinan J."/>
            <person name="Riley R."/>
            <person name="Labutti K."/>
            <person name="Andreopoulos B."/>
            <person name="Lipzen A."/>
            <person name="Chen C."/>
            <person name="Yanf M."/>
            <person name="Daum C."/>
            <person name="Ng V."/>
            <person name="Clum A."/>
            <person name="Ohm R."/>
            <person name="Martin F."/>
            <person name="Silar P."/>
            <person name="Natvig D."/>
            <person name="Lalanne C."/>
            <person name="Gautier V."/>
            <person name="Ament-Velasquez S.L."/>
            <person name="Kruys A."/>
            <person name="Hutchinson M.I."/>
            <person name="Powell A.J."/>
            <person name="Barry K."/>
            <person name="Miller A.N."/>
            <person name="Grigoriev I.V."/>
            <person name="Debuchy R."/>
            <person name="Gladieux P."/>
            <person name="Thoren M.H."/>
            <person name="Johannesson H."/>
        </authorList>
    </citation>
    <scope>NUCLEOTIDE SEQUENCE</scope>
    <source>
        <strain evidence="5">CBS 359.72</strain>
    </source>
</reference>
<dbReference type="PROSITE" id="PS50088">
    <property type="entry name" value="ANK_REPEAT"/>
    <property type="match status" value="5"/>
</dbReference>
<name>A0AAN7HNV2_9PEZI</name>
<accession>A0AAN7HNV2</accession>
<dbReference type="AlphaFoldDB" id="A0AAN7HNV2"/>
<feature type="repeat" description="ANK" evidence="3">
    <location>
        <begin position="428"/>
        <end position="456"/>
    </location>
</feature>
<evidence type="ECO:0000259" key="4">
    <source>
        <dbReference type="Pfam" id="PF14420"/>
    </source>
</evidence>
<evidence type="ECO:0000256" key="1">
    <source>
        <dbReference type="ARBA" id="ARBA00022737"/>
    </source>
</evidence>
<gene>
    <name evidence="5" type="ORF">C7999DRAFT_42181</name>
</gene>
<protein>
    <submittedName>
        <fullName evidence="5">Ankyrin repeat-containing protein</fullName>
    </submittedName>
</protein>
<organism evidence="5 6">
    <name type="scientific">Corynascus novoguineensis</name>
    <dbReference type="NCBI Taxonomy" id="1126955"/>
    <lineage>
        <taxon>Eukaryota</taxon>
        <taxon>Fungi</taxon>
        <taxon>Dikarya</taxon>
        <taxon>Ascomycota</taxon>
        <taxon>Pezizomycotina</taxon>
        <taxon>Sordariomycetes</taxon>
        <taxon>Sordariomycetidae</taxon>
        <taxon>Sordariales</taxon>
        <taxon>Chaetomiaceae</taxon>
        <taxon>Corynascus</taxon>
    </lineage>
</organism>
<evidence type="ECO:0000256" key="3">
    <source>
        <dbReference type="PROSITE-ProRule" id="PRU00023"/>
    </source>
</evidence>
<dbReference type="Proteomes" id="UP001303647">
    <property type="component" value="Unassembled WGS sequence"/>
</dbReference>
<dbReference type="PANTHER" id="PTHR24198:SF165">
    <property type="entry name" value="ANKYRIN REPEAT-CONTAINING PROTEIN-RELATED"/>
    <property type="match status" value="1"/>
</dbReference>
<dbReference type="Gene3D" id="1.25.40.20">
    <property type="entry name" value="Ankyrin repeat-containing domain"/>
    <property type="match status" value="4"/>
</dbReference>